<reference evidence="1" key="2">
    <citation type="journal article" date="2021" name="PeerJ">
        <title>Extensive microbial diversity within the chicken gut microbiome revealed by metagenomics and culture.</title>
        <authorList>
            <person name="Gilroy R."/>
            <person name="Ravi A."/>
            <person name="Getino M."/>
            <person name="Pursley I."/>
            <person name="Horton D.L."/>
            <person name="Alikhan N.F."/>
            <person name="Baker D."/>
            <person name="Gharbi K."/>
            <person name="Hall N."/>
            <person name="Watson M."/>
            <person name="Adriaenssens E.M."/>
            <person name="Foster-Nyarko E."/>
            <person name="Jarju S."/>
            <person name="Secka A."/>
            <person name="Antonio M."/>
            <person name="Oren A."/>
            <person name="Chaudhuri R.R."/>
            <person name="La Ragione R."/>
            <person name="Hildebrand F."/>
            <person name="Pallen M.J."/>
        </authorList>
    </citation>
    <scope>NUCLEOTIDE SEQUENCE</scope>
    <source>
        <strain evidence="1">CHK199-13235</strain>
    </source>
</reference>
<name>A0A9D1FME9_9FIRM</name>
<comment type="caution">
    <text evidence="1">The sequence shown here is derived from an EMBL/GenBank/DDBJ whole genome shotgun (WGS) entry which is preliminary data.</text>
</comment>
<dbReference type="EMBL" id="DVJP01000027">
    <property type="protein sequence ID" value="HIS75880.1"/>
    <property type="molecule type" value="Genomic_DNA"/>
</dbReference>
<accession>A0A9D1FME9</accession>
<protein>
    <submittedName>
        <fullName evidence="1">Uncharacterized protein</fullName>
    </submittedName>
</protein>
<dbReference type="Gene3D" id="3.20.20.210">
    <property type="match status" value="1"/>
</dbReference>
<gene>
    <name evidence="1" type="ORF">IAB51_03620</name>
</gene>
<reference evidence="1" key="1">
    <citation type="submission" date="2020-10" db="EMBL/GenBank/DDBJ databases">
        <authorList>
            <person name="Gilroy R."/>
        </authorList>
    </citation>
    <scope>NUCLEOTIDE SEQUENCE</scope>
    <source>
        <strain evidence="1">CHK199-13235</strain>
    </source>
</reference>
<sequence length="152" mass="17817">MYPHVYFDLSEDWHNHRYGVDFSEDFWVDPIRRTEAYREMSYQRAKRFPGTDIGSLEPEPNPVASDQYGHRFIPALFGCKIRYTPNQAPSADPIRADFDQLAALDMPDLRRNDVIKKAMDDAKRMKEKYGFAYGMHLHPKPRIFRGPEPGNH</sequence>
<dbReference type="InterPro" id="IPR038071">
    <property type="entry name" value="UROD/MetE-like_sf"/>
</dbReference>
<proteinExistence type="predicted"/>
<dbReference type="Proteomes" id="UP000824002">
    <property type="component" value="Unassembled WGS sequence"/>
</dbReference>
<evidence type="ECO:0000313" key="2">
    <source>
        <dbReference type="Proteomes" id="UP000824002"/>
    </source>
</evidence>
<evidence type="ECO:0000313" key="1">
    <source>
        <dbReference type="EMBL" id="HIS75880.1"/>
    </source>
</evidence>
<organism evidence="1 2">
    <name type="scientific">Candidatus Merdivicinus excrementipullorum</name>
    <dbReference type="NCBI Taxonomy" id="2840867"/>
    <lineage>
        <taxon>Bacteria</taxon>
        <taxon>Bacillati</taxon>
        <taxon>Bacillota</taxon>
        <taxon>Clostridia</taxon>
        <taxon>Eubacteriales</taxon>
        <taxon>Oscillospiraceae</taxon>
        <taxon>Oscillospiraceae incertae sedis</taxon>
        <taxon>Candidatus Merdivicinus</taxon>
    </lineage>
</organism>
<dbReference type="AlphaFoldDB" id="A0A9D1FME9"/>